<dbReference type="SUPFAM" id="SSF81901">
    <property type="entry name" value="HCP-like"/>
    <property type="match status" value="1"/>
</dbReference>
<dbReference type="Proteomes" id="UP000798808">
    <property type="component" value="Unassembled WGS sequence"/>
</dbReference>
<accession>A0ABW9RQI4</accession>
<organism evidence="3 4">
    <name type="scientific">Fulvivirga kasyanovii</name>
    <dbReference type="NCBI Taxonomy" id="396812"/>
    <lineage>
        <taxon>Bacteria</taxon>
        <taxon>Pseudomonadati</taxon>
        <taxon>Bacteroidota</taxon>
        <taxon>Cytophagia</taxon>
        <taxon>Cytophagales</taxon>
        <taxon>Fulvivirgaceae</taxon>
        <taxon>Fulvivirga</taxon>
    </lineage>
</organism>
<dbReference type="RefSeq" id="WP_155171765.1">
    <property type="nucleotide sequence ID" value="NZ_BAAAFL010000012.1"/>
</dbReference>
<feature type="coiled-coil region" evidence="2">
    <location>
        <begin position="409"/>
        <end position="438"/>
    </location>
</feature>
<protein>
    <submittedName>
        <fullName evidence="3">Tetratricopeptide repeat protein</fullName>
    </submittedName>
</protein>
<dbReference type="PROSITE" id="PS51257">
    <property type="entry name" value="PROKAR_LIPOPROTEIN"/>
    <property type="match status" value="1"/>
</dbReference>
<dbReference type="EMBL" id="SMLW01000523">
    <property type="protein sequence ID" value="MTI25549.1"/>
    <property type="molecule type" value="Genomic_DNA"/>
</dbReference>
<evidence type="ECO:0000313" key="4">
    <source>
        <dbReference type="Proteomes" id="UP000798808"/>
    </source>
</evidence>
<evidence type="ECO:0000313" key="3">
    <source>
        <dbReference type="EMBL" id="MTI25549.1"/>
    </source>
</evidence>
<evidence type="ECO:0000256" key="1">
    <source>
        <dbReference type="PROSITE-ProRule" id="PRU00339"/>
    </source>
</evidence>
<feature type="repeat" description="TPR" evidence="1">
    <location>
        <begin position="296"/>
        <end position="329"/>
    </location>
</feature>
<keyword evidence="1" id="KW-0802">TPR repeat</keyword>
<reference evidence="3 4" key="1">
    <citation type="submission" date="2019-02" db="EMBL/GenBank/DDBJ databases">
        <authorList>
            <person name="Goldberg S.R."/>
            <person name="Haltli B.A."/>
            <person name="Correa H."/>
            <person name="Russell K.G."/>
        </authorList>
    </citation>
    <scope>NUCLEOTIDE SEQUENCE [LARGE SCALE GENOMIC DNA]</scope>
    <source>
        <strain evidence="3 4">JCM 16186</strain>
    </source>
</reference>
<dbReference type="SMART" id="SM00028">
    <property type="entry name" value="TPR"/>
    <property type="match status" value="4"/>
</dbReference>
<gene>
    <name evidence="3" type="ORF">E1163_11395</name>
</gene>
<dbReference type="InterPro" id="IPR011990">
    <property type="entry name" value="TPR-like_helical_dom_sf"/>
</dbReference>
<dbReference type="Pfam" id="PF13174">
    <property type="entry name" value="TPR_6"/>
    <property type="match status" value="1"/>
</dbReference>
<dbReference type="PROSITE" id="PS50005">
    <property type="entry name" value="TPR"/>
    <property type="match status" value="2"/>
</dbReference>
<feature type="repeat" description="TPR" evidence="1">
    <location>
        <begin position="220"/>
        <end position="253"/>
    </location>
</feature>
<keyword evidence="2" id="KW-0175">Coiled coil</keyword>
<proteinExistence type="predicted"/>
<dbReference type="Gene3D" id="1.25.40.10">
    <property type="entry name" value="Tetratricopeptide repeat domain"/>
    <property type="match status" value="5"/>
</dbReference>
<name>A0ABW9RQI4_9BACT</name>
<dbReference type="Pfam" id="PF13181">
    <property type="entry name" value="TPR_8"/>
    <property type="match status" value="1"/>
</dbReference>
<evidence type="ECO:0000256" key="2">
    <source>
        <dbReference type="SAM" id="Coils"/>
    </source>
</evidence>
<dbReference type="InterPro" id="IPR019734">
    <property type="entry name" value="TPR_rpt"/>
</dbReference>
<sequence>MLRLRHHFFYISVIIIALLASCSAERKNIISKTYHNTTARYNAYFYAKENIREIEKILDDSYDNDYNNILNIYPEIDSVLAKTYEDKVEECIKKASIAIQRHKNSKWVDDSYILIGLARLYSTDYVNAIETFKYVNTKSEDPDARHRALAHLLRTFTDYNEYNNAISVSDYLKKEKLNKNNQKLLYINRAHYYQVQEDHDNMVQNLVKAAPLLKKKDGKGRIYFIIGQVYQMLGFDAEAFNYYKKCIASNPEYELDFYARLYMAQVTELGKSSDLKSARKLFKKLLKDKKNKEFKDKIYYEMAAFELRQNNLDDAIEYLKESVKASTNNNRQKGQSYLKLGEIHYDSLRKYELAKAYYDSTITVLPKDYDNYEQIKERQEVLADFVEQLNTIQLQDSLLALSEMDSISIRKQIDEYIAAEEERKKEEEEKERKRIRRNTFNQLQDNTGFSSTSWYFDNPSAIAMGQTEFKRIWGDRPLEDNWRRSNKESEQDYEQVAANEDIGNTNKDTDNIEVGEEDPEMVVTAQAEKMYNQIPFSAEAKERALDQIEEAYYKLGNIYYFNLHEERNAATSFETLLQRFPETEHEPEVLYHLYLINKSLGKDVEKFKNRLLSQYPNSTYAKLLANPNYTEESTAANEQLKKAYKTAYEMYSNGQYQEALGVLNQAMNDYQETVFTPRLKLLKVLITGKTEDINLYQYQLTEFIKEHPDSDITPYAKELLTASENFLKKQRRLLGTEFVTYFDQEHYLVVVYDAGKGITDKIYPLIETYNDTNFEKQDLKTSNLILDNNRSITMVSSFEDKQEALAYFKKFVSEDVILEKTQNSKIYKFVITKDNFNIFYQSKDLEAYIRFFDKNYKNGL</sequence>
<keyword evidence="4" id="KW-1185">Reference proteome</keyword>
<comment type="caution">
    <text evidence="3">The sequence shown here is derived from an EMBL/GenBank/DDBJ whole genome shotgun (WGS) entry which is preliminary data.</text>
</comment>